<dbReference type="EMBL" id="SDMP01000018">
    <property type="protein sequence ID" value="RYQ96473.1"/>
    <property type="molecule type" value="Genomic_DNA"/>
</dbReference>
<dbReference type="PANTHER" id="PTHR47718:SF13">
    <property type="entry name" value="OS09G0290500 PROTEIN"/>
    <property type="match status" value="1"/>
</dbReference>
<dbReference type="AlphaFoldDB" id="A0A444Y3J1"/>
<dbReference type="Proteomes" id="UP000289738">
    <property type="component" value="Chromosome B08"/>
</dbReference>
<name>A0A444Y3J1_ARAHY</name>
<protein>
    <recommendedName>
        <fullName evidence="1">FAR1-related sequence 11-like HTH-like domain-containing protein</fullName>
    </recommendedName>
</protein>
<reference evidence="2 3" key="1">
    <citation type="submission" date="2019-01" db="EMBL/GenBank/DDBJ databases">
        <title>Sequencing of cultivated peanut Arachis hypogaea provides insights into genome evolution and oil improvement.</title>
        <authorList>
            <person name="Chen X."/>
        </authorList>
    </citation>
    <scope>NUCLEOTIDE SEQUENCE [LARGE SCALE GENOMIC DNA]</scope>
    <source>
        <strain evidence="3">cv. Fuhuasheng</strain>
        <tissue evidence="2">Leaves</tissue>
    </source>
</reference>
<proteinExistence type="predicted"/>
<evidence type="ECO:0000313" key="3">
    <source>
        <dbReference type="Proteomes" id="UP000289738"/>
    </source>
</evidence>
<keyword evidence="3" id="KW-1185">Reference proteome</keyword>
<dbReference type="PANTHER" id="PTHR47718">
    <property type="entry name" value="OS01G0519700 PROTEIN"/>
    <property type="match status" value="1"/>
</dbReference>
<evidence type="ECO:0000313" key="2">
    <source>
        <dbReference type="EMBL" id="RYQ96473.1"/>
    </source>
</evidence>
<dbReference type="InterPro" id="IPR058778">
    <property type="entry name" value="HTH_FAR1-11-like"/>
</dbReference>
<dbReference type="Pfam" id="PF26175">
    <property type="entry name" value="HTH_FAR1"/>
    <property type="match status" value="1"/>
</dbReference>
<feature type="domain" description="FAR1-related sequence 11-like HTH-like" evidence="1">
    <location>
        <begin position="153"/>
        <end position="202"/>
    </location>
</feature>
<gene>
    <name evidence="2" type="ORF">Ahy_B08g092232</name>
</gene>
<sequence length="213" mass="25088">MGDIKVYVDFWEMEPPDSDLFGTHSDKEFPRGDELEFLDDDSEVDEDRPQDKRIAELSREDILQLEFSNEDAVYRFYKTYAMLHGSRKEEVEKDERIRDHRPLTRSCCRARIRSRLDRKIHKWKVVSYYEEHSHGLVDPLDVSMMPEYHTFSVSDEAQAKNLHDIGIMTCHILGYLAAQKGGYANLSFNQKDMYNLITQQRKKKVMKGGDEGW</sequence>
<comment type="caution">
    <text evidence="2">The sequence shown here is derived from an EMBL/GenBank/DDBJ whole genome shotgun (WGS) entry which is preliminary data.</text>
</comment>
<organism evidence="2 3">
    <name type="scientific">Arachis hypogaea</name>
    <name type="common">Peanut</name>
    <dbReference type="NCBI Taxonomy" id="3818"/>
    <lineage>
        <taxon>Eukaryota</taxon>
        <taxon>Viridiplantae</taxon>
        <taxon>Streptophyta</taxon>
        <taxon>Embryophyta</taxon>
        <taxon>Tracheophyta</taxon>
        <taxon>Spermatophyta</taxon>
        <taxon>Magnoliopsida</taxon>
        <taxon>eudicotyledons</taxon>
        <taxon>Gunneridae</taxon>
        <taxon>Pentapetalae</taxon>
        <taxon>rosids</taxon>
        <taxon>fabids</taxon>
        <taxon>Fabales</taxon>
        <taxon>Fabaceae</taxon>
        <taxon>Papilionoideae</taxon>
        <taxon>50 kb inversion clade</taxon>
        <taxon>dalbergioids sensu lato</taxon>
        <taxon>Dalbergieae</taxon>
        <taxon>Pterocarpus clade</taxon>
        <taxon>Arachis</taxon>
    </lineage>
</organism>
<accession>A0A444Y3J1</accession>
<evidence type="ECO:0000259" key="1">
    <source>
        <dbReference type="Pfam" id="PF26175"/>
    </source>
</evidence>